<evidence type="ECO:0000313" key="1">
    <source>
        <dbReference type="EMBL" id="MDQ0257595.1"/>
    </source>
</evidence>
<dbReference type="RefSeq" id="WP_307331570.1">
    <property type="nucleotide sequence ID" value="NZ_JAUSUG010000030.1"/>
</dbReference>
<dbReference type="InterPro" id="IPR025626">
    <property type="entry name" value="YyzF"/>
</dbReference>
<reference evidence="1 2" key="1">
    <citation type="submission" date="2023-07" db="EMBL/GenBank/DDBJ databases">
        <title>Genomic Encyclopedia of Type Strains, Phase IV (KMG-IV): sequencing the most valuable type-strain genomes for metagenomic binning, comparative biology and taxonomic classification.</title>
        <authorList>
            <person name="Goeker M."/>
        </authorList>
    </citation>
    <scope>NUCLEOTIDE SEQUENCE [LARGE SCALE GENOMIC DNA]</scope>
    <source>
        <strain evidence="1 2">DSM 9768</strain>
    </source>
</reference>
<proteinExistence type="predicted"/>
<name>A0ABU0A277_9BACI</name>
<dbReference type="Pfam" id="PF14116">
    <property type="entry name" value="YyzF"/>
    <property type="match status" value="1"/>
</dbReference>
<gene>
    <name evidence="1" type="ORF">J2S74_005053</name>
</gene>
<sequence length="52" mass="5927">MYYSCIEHIEVAMEEVIDESGMPPELTFIDEKLKSSTTCSFCNEQAKYKISG</sequence>
<dbReference type="EMBL" id="JAUSUG010000030">
    <property type="protein sequence ID" value="MDQ0257595.1"/>
    <property type="molecule type" value="Genomic_DNA"/>
</dbReference>
<organism evidence="1 2">
    <name type="scientific">Evansella vedderi</name>
    <dbReference type="NCBI Taxonomy" id="38282"/>
    <lineage>
        <taxon>Bacteria</taxon>
        <taxon>Bacillati</taxon>
        <taxon>Bacillota</taxon>
        <taxon>Bacilli</taxon>
        <taxon>Bacillales</taxon>
        <taxon>Bacillaceae</taxon>
        <taxon>Evansella</taxon>
    </lineage>
</organism>
<dbReference type="NCBIfam" id="TIGR04129">
    <property type="entry name" value="CxxH_BA5709"/>
    <property type="match status" value="1"/>
</dbReference>
<keyword evidence="2" id="KW-1185">Reference proteome</keyword>
<dbReference type="Proteomes" id="UP001230005">
    <property type="component" value="Unassembled WGS sequence"/>
</dbReference>
<accession>A0ABU0A277</accession>
<comment type="caution">
    <text evidence="1">The sequence shown here is derived from an EMBL/GenBank/DDBJ whole genome shotgun (WGS) entry which is preliminary data.</text>
</comment>
<protein>
    <submittedName>
        <fullName evidence="1">CxxH/CxxC protein (TIGR04129 family)</fullName>
    </submittedName>
</protein>
<evidence type="ECO:0000313" key="2">
    <source>
        <dbReference type="Proteomes" id="UP001230005"/>
    </source>
</evidence>